<dbReference type="Gene3D" id="6.20.210.20">
    <property type="entry name" value="THAP domain"/>
    <property type="match status" value="1"/>
</dbReference>
<dbReference type="SMART" id="SM00692">
    <property type="entry name" value="DM3"/>
    <property type="match status" value="1"/>
</dbReference>
<evidence type="ECO:0000259" key="14">
    <source>
        <dbReference type="PROSITE" id="PS50950"/>
    </source>
</evidence>
<dbReference type="Proteomes" id="UP001159042">
    <property type="component" value="Unassembled WGS sequence"/>
</dbReference>
<comment type="subcellular location">
    <subcellularLocation>
        <location evidence="1">Nucleus</location>
        <location evidence="1">Nucleoplasm</location>
    </subcellularLocation>
</comment>
<dbReference type="PANTHER" id="PTHR46600">
    <property type="entry name" value="THAP DOMAIN-CONTAINING"/>
    <property type="match status" value="1"/>
</dbReference>
<keyword evidence="9" id="KW-0804">Transcription</keyword>
<dbReference type="InterPro" id="IPR038441">
    <property type="entry name" value="THAP_Znf_sf"/>
</dbReference>
<protein>
    <recommendedName>
        <fullName evidence="14">THAP-type domain-containing protein</fullName>
    </recommendedName>
</protein>
<feature type="region of interest" description="Disordered" evidence="13">
    <location>
        <begin position="330"/>
        <end position="357"/>
    </location>
</feature>
<dbReference type="SMART" id="SM00980">
    <property type="entry name" value="THAP"/>
    <property type="match status" value="1"/>
</dbReference>
<evidence type="ECO:0000256" key="4">
    <source>
        <dbReference type="ARBA" id="ARBA00022771"/>
    </source>
</evidence>
<evidence type="ECO:0000313" key="16">
    <source>
        <dbReference type="Proteomes" id="UP001159042"/>
    </source>
</evidence>
<evidence type="ECO:0000256" key="8">
    <source>
        <dbReference type="ARBA" id="ARBA00023125"/>
    </source>
</evidence>
<dbReference type="AlphaFoldDB" id="A0AAV8V9M6"/>
<evidence type="ECO:0000256" key="11">
    <source>
        <dbReference type="ARBA" id="ARBA00023306"/>
    </source>
</evidence>
<evidence type="ECO:0000256" key="9">
    <source>
        <dbReference type="ARBA" id="ARBA00023163"/>
    </source>
</evidence>
<feature type="compositionally biased region" description="Polar residues" evidence="13">
    <location>
        <begin position="207"/>
        <end position="223"/>
    </location>
</feature>
<keyword evidence="8 12" id="KW-0238">DNA-binding</keyword>
<comment type="caution">
    <text evidence="15">The sequence shown here is derived from an EMBL/GenBank/DDBJ whole genome shotgun (WGS) entry which is preliminary data.</text>
</comment>
<dbReference type="Pfam" id="PF05485">
    <property type="entry name" value="THAP"/>
    <property type="match status" value="1"/>
</dbReference>
<feature type="compositionally biased region" description="Basic and acidic residues" evidence="13">
    <location>
        <begin position="189"/>
        <end position="205"/>
    </location>
</feature>
<accession>A0AAV8V9M6</accession>
<evidence type="ECO:0000256" key="10">
    <source>
        <dbReference type="ARBA" id="ARBA00023242"/>
    </source>
</evidence>
<reference evidence="15 16" key="1">
    <citation type="journal article" date="2023" name="Insect Mol. Biol.">
        <title>Genome sequencing provides insights into the evolution of gene families encoding plant cell wall-degrading enzymes in longhorned beetles.</title>
        <authorList>
            <person name="Shin N.R."/>
            <person name="Okamura Y."/>
            <person name="Kirsch R."/>
            <person name="Pauchet Y."/>
        </authorList>
    </citation>
    <scope>NUCLEOTIDE SEQUENCE [LARGE SCALE GENOMIC DNA]</scope>
    <source>
        <strain evidence="15">EAD_L_NR</strain>
    </source>
</reference>
<dbReference type="InterPro" id="IPR006612">
    <property type="entry name" value="THAP_Znf"/>
</dbReference>
<feature type="region of interest" description="Disordered" evidence="13">
    <location>
        <begin position="141"/>
        <end position="233"/>
    </location>
</feature>
<dbReference type="SUPFAM" id="SSF57716">
    <property type="entry name" value="Glucocorticoid receptor-like (DNA-binding domain)"/>
    <property type="match status" value="1"/>
</dbReference>
<keyword evidence="6" id="KW-0805">Transcription regulation</keyword>
<keyword evidence="16" id="KW-1185">Reference proteome</keyword>
<feature type="compositionally biased region" description="Basic and acidic residues" evidence="13">
    <location>
        <begin position="152"/>
        <end position="166"/>
    </location>
</feature>
<dbReference type="GO" id="GO:0008270">
    <property type="term" value="F:zinc ion binding"/>
    <property type="evidence" value="ECO:0007669"/>
    <property type="project" value="UniProtKB-KW"/>
</dbReference>
<sequence length="483" mass="54999">MPQCAVLGCNSTHRKTKGGAIRYHRFPADTKTRVRWLQACGKQLNCSTARICSRHFCEESYERDVQHEILGLPTRCRLKKGAVPKKYLPGDFLKEEEVQESAFAILLAVGLVPAANSTKQISGGLPQDLNKMQIMEDVKEGCNVQPSSPGHAEQRADNESKMEKSISENGYEDNANTSHNEENNENQTDEIKTENEEIVETKPELSEISNEENYSNASSPSGESNKRKSDTEDFPVKRLKTEIHQNFISRDKILNEFIEIADCNSLEQIHTFSEQLLAEIKTLNELAKEKEREWNNILHLKKIKEELLLRMQRKRQIMIINEKTDYTDLLSESQNDNSDERNKTSSPHSILKSNLTNPQKSTLRIPNVILNGDKSKQKNILPKLSQNTIELNGTLDLRQAKQRPVLDVQSIIADYRQRHPEAVPRRGRRIRNTQTDGLNRSSNNILNFASMALGSGSQVRQNLQGIDMNSELGILFKFHKWGK</sequence>
<keyword evidence="5" id="KW-0862">Zinc</keyword>
<keyword evidence="11" id="KW-0131">Cell cycle</keyword>
<feature type="compositionally biased region" description="Polar residues" evidence="13">
    <location>
        <begin position="344"/>
        <end position="357"/>
    </location>
</feature>
<evidence type="ECO:0000256" key="1">
    <source>
        <dbReference type="ARBA" id="ARBA00004642"/>
    </source>
</evidence>
<evidence type="ECO:0000256" key="7">
    <source>
        <dbReference type="ARBA" id="ARBA00023054"/>
    </source>
</evidence>
<evidence type="ECO:0000256" key="3">
    <source>
        <dbReference type="ARBA" id="ARBA00022723"/>
    </source>
</evidence>
<evidence type="ECO:0000256" key="6">
    <source>
        <dbReference type="ARBA" id="ARBA00023015"/>
    </source>
</evidence>
<dbReference type="GO" id="GO:0043565">
    <property type="term" value="F:sequence-specific DNA binding"/>
    <property type="evidence" value="ECO:0007669"/>
    <property type="project" value="InterPro"/>
</dbReference>
<name>A0AAV8V9M6_9CUCU</name>
<dbReference type="InterPro" id="IPR026516">
    <property type="entry name" value="THAP1/10"/>
</dbReference>
<keyword evidence="4 12" id="KW-0863">Zinc-finger</keyword>
<dbReference type="GO" id="GO:0005654">
    <property type="term" value="C:nucleoplasm"/>
    <property type="evidence" value="ECO:0007669"/>
    <property type="project" value="UniProtKB-SubCell"/>
</dbReference>
<gene>
    <name evidence="15" type="ORF">NQ315_014355</name>
</gene>
<feature type="domain" description="THAP-type" evidence="14">
    <location>
        <begin position="1"/>
        <end position="87"/>
    </location>
</feature>
<dbReference type="PANTHER" id="PTHR46600:SF1">
    <property type="entry name" value="THAP DOMAIN-CONTAINING PROTEIN 1"/>
    <property type="match status" value="1"/>
</dbReference>
<evidence type="ECO:0000256" key="13">
    <source>
        <dbReference type="SAM" id="MobiDB-lite"/>
    </source>
</evidence>
<comment type="similarity">
    <text evidence="2">Belongs to the THAP1 family.</text>
</comment>
<feature type="compositionally biased region" description="Basic and acidic residues" evidence="13">
    <location>
        <begin position="224"/>
        <end position="233"/>
    </location>
</feature>
<evidence type="ECO:0000256" key="2">
    <source>
        <dbReference type="ARBA" id="ARBA00006177"/>
    </source>
</evidence>
<evidence type="ECO:0000256" key="5">
    <source>
        <dbReference type="ARBA" id="ARBA00022833"/>
    </source>
</evidence>
<evidence type="ECO:0000313" key="15">
    <source>
        <dbReference type="EMBL" id="KAJ8910935.1"/>
    </source>
</evidence>
<evidence type="ECO:0000256" key="12">
    <source>
        <dbReference type="PROSITE-ProRule" id="PRU00309"/>
    </source>
</evidence>
<keyword evidence="10" id="KW-0539">Nucleus</keyword>
<keyword evidence="3" id="KW-0479">Metal-binding</keyword>
<dbReference type="PROSITE" id="PS50950">
    <property type="entry name" value="ZF_THAP"/>
    <property type="match status" value="1"/>
</dbReference>
<dbReference type="EMBL" id="JANEYG010000233">
    <property type="protein sequence ID" value="KAJ8910935.1"/>
    <property type="molecule type" value="Genomic_DNA"/>
</dbReference>
<organism evidence="15 16">
    <name type="scientific">Exocentrus adspersus</name>
    <dbReference type="NCBI Taxonomy" id="1586481"/>
    <lineage>
        <taxon>Eukaryota</taxon>
        <taxon>Metazoa</taxon>
        <taxon>Ecdysozoa</taxon>
        <taxon>Arthropoda</taxon>
        <taxon>Hexapoda</taxon>
        <taxon>Insecta</taxon>
        <taxon>Pterygota</taxon>
        <taxon>Neoptera</taxon>
        <taxon>Endopterygota</taxon>
        <taxon>Coleoptera</taxon>
        <taxon>Polyphaga</taxon>
        <taxon>Cucujiformia</taxon>
        <taxon>Chrysomeloidea</taxon>
        <taxon>Cerambycidae</taxon>
        <taxon>Lamiinae</taxon>
        <taxon>Acanthocinini</taxon>
        <taxon>Exocentrus</taxon>
    </lineage>
</organism>
<keyword evidence="7" id="KW-0175">Coiled coil</keyword>
<proteinExistence type="inferred from homology"/>